<keyword evidence="2" id="KW-0255">Endonuclease</keyword>
<dbReference type="EMBL" id="JARLKZ010000026">
    <property type="protein sequence ID" value="MEC0243639.1"/>
    <property type="molecule type" value="Genomic_DNA"/>
</dbReference>
<name>A0ABU6GVA7_9BACL</name>
<organism evidence="2 3">
    <name type="scientific">Paenibacillus dokdonensis</name>
    <dbReference type="NCBI Taxonomy" id="2567944"/>
    <lineage>
        <taxon>Bacteria</taxon>
        <taxon>Bacillati</taxon>
        <taxon>Bacillota</taxon>
        <taxon>Bacilli</taxon>
        <taxon>Bacillales</taxon>
        <taxon>Paenibacillaceae</taxon>
        <taxon>Paenibacillus</taxon>
    </lineage>
</organism>
<dbReference type="GO" id="GO:0004519">
    <property type="term" value="F:endonuclease activity"/>
    <property type="evidence" value="ECO:0007669"/>
    <property type="project" value="UniProtKB-KW"/>
</dbReference>
<keyword evidence="3" id="KW-1185">Reference proteome</keyword>
<evidence type="ECO:0000313" key="3">
    <source>
        <dbReference type="Proteomes" id="UP001344632"/>
    </source>
</evidence>
<dbReference type="SMART" id="SM00507">
    <property type="entry name" value="HNHc"/>
    <property type="match status" value="1"/>
</dbReference>
<dbReference type="Gene3D" id="1.10.30.50">
    <property type="match status" value="1"/>
</dbReference>
<keyword evidence="2" id="KW-0540">Nuclease</keyword>
<sequence>MSFPLLPEYDGPDDDDVAIEMYESIEEEHIKTLKELLKPVFEQIVQESFTILFGDRMFLLRINQIVASVISQMKKVEYPDIMNRDGVIKRAGYIPKWLKNAVFHRDKGKCQVCGKDLSGLLFLGEEVHYDHVIPLNLGGTNDPTNFQLLCREHNLSKSGTQILTSERYQTYW</sequence>
<keyword evidence="2" id="KW-0378">Hydrolase</keyword>
<feature type="domain" description="HNH nuclease" evidence="1">
    <location>
        <begin position="97"/>
        <end position="155"/>
    </location>
</feature>
<protein>
    <submittedName>
        <fullName evidence="2">HNH endonuclease signature motif containing protein</fullName>
    </submittedName>
</protein>
<evidence type="ECO:0000313" key="2">
    <source>
        <dbReference type="EMBL" id="MEC0243639.1"/>
    </source>
</evidence>
<dbReference type="PANTHER" id="PTHR33877:SF1">
    <property type="entry name" value="TYPE IV METHYL-DIRECTED RESTRICTION ENZYME ECOKMCRA"/>
    <property type="match status" value="1"/>
</dbReference>
<dbReference type="InterPro" id="IPR002711">
    <property type="entry name" value="HNH"/>
</dbReference>
<dbReference type="Proteomes" id="UP001344632">
    <property type="component" value="Unassembled WGS sequence"/>
</dbReference>
<dbReference type="PANTHER" id="PTHR33877">
    <property type="entry name" value="SLL1193 PROTEIN"/>
    <property type="match status" value="1"/>
</dbReference>
<dbReference type="InterPro" id="IPR003615">
    <property type="entry name" value="HNH_nuc"/>
</dbReference>
<accession>A0ABU6GVA7</accession>
<comment type="caution">
    <text evidence="2">The sequence shown here is derived from an EMBL/GenBank/DDBJ whole genome shotgun (WGS) entry which is preliminary data.</text>
</comment>
<reference evidence="2 3" key="1">
    <citation type="submission" date="2023-03" db="EMBL/GenBank/DDBJ databases">
        <title>Bacillus Genome Sequencing.</title>
        <authorList>
            <person name="Dunlap C."/>
        </authorList>
    </citation>
    <scope>NUCLEOTIDE SEQUENCE [LARGE SCALE GENOMIC DNA]</scope>
    <source>
        <strain evidence="2 3">BD-525</strain>
    </source>
</reference>
<dbReference type="InterPro" id="IPR052892">
    <property type="entry name" value="NA-targeting_endonuclease"/>
</dbReference>
<dbReference type="CDD" id="cd00085">
    <property type="entry name" value="HNHc"/>
    <property type="match status" value="1"/>
</dbReference>
<dbReference type="Pfam" id="PF01844">
    <property type="entry name" value="HNH"/>
    <property type="match status" value="1"/>
</dbReference>
<dbReference type="RefSeq" id="WP_326091367.1">
    <property type="nucleotide sequence ID" value="NZ_JARLKZ010000026.1"/>
</dbReference>
<gene>
    <name evidence="2" type="ORF">P4H66_27900</name>
</gene>
<proteinExistence type="predicted"/>
<evidence type="ECO:0000259" key="1">
    <source>
        <dbReference type="SMART" id="SM00507"/>
    </source>
</evidence>